<reference evidence="10 11" key="1">
    <citation type="submission" date="2016-12" db="EMBL/GenBank/DDBJ databases">
        <title>The genomes of Aspergillus section Nigri reveals drivers in fungal speciation.</title>
        <authorList>
            <consortium name="DOE Joint Genome Institute"/>
            <person name="Vesth T.C."/>
            <person name="Nybo J."/>
            <person name="Theobald S."/>
            <person name="Brandl J."/>
            <person name="Frisvad J.C."/>
            <person name="Nielsen K.F."/>
            <person name="Lyhne E.K."/>
            <person name="Kogle M.E."/>
            <person name="Kuo A."/>
            <person name="Riley R."/>
            <person name="Clum A."/>
            <person name="Nolan M."/>
            <person name="Lipzen A."/>
            <person name="Salamov A."/>
            <person name="Henrissat B."/>
            <person name="Wiebenga A."/>
            <person name="De Vries R.P."/>
            <person name="Grigoriev I.V."/>
            <person name="Mortensen U.H."/>
            <person name="Andersen M.R."/>
            <person name="Baker S.E."/>
        </authorList>
    </citation>
    <scope>NUCLEOTIDE SEQUENCE [LARGE SCALE GENOMIC DNA]</scope>
    <source>
        <strain evidence="10 11">CBS 115572</strain>
    </source>
</reference>
<proteinExistence type="inferred from homology"/>
<dbReference type="EC" id="3.1.26.4" evidence="3"/>
<feature type="region of interest" description="Disordered" evidence="8">
    <location>
        <begin position="1"/>
        <end position="24"/>
    </location>
</feature>
<dbReference type="PANTHER" id="PTHR10642:SF26">
    <property type="entry name" value="RIBONUCLEASE H1"/>
    <property type="match status" value="1"/>
</dbReference>
<dbReference type="STRING" id="1450535.A0A317XAM0"/>
<dbReference type="GO" id="GO:0003676">
    <property type="term" value="F:nucleic acid binding"/>
    <property type="evidence" value="ECO:0007669"/>
    <property type="project" value="InterPro"/>
</dbReference>
<dbReference type="SUPFAM" id="SSF53098">
    <property type="entry name" value="Ribonuclease H-like"/>
    <property type="match status" value="1"/>
</dbReference>
<dbReference type="EMBL" id="MSFK01000006">
    <property type="protein sequence ID" value="PWY93570.1"/>
    <property type="molecule type" value="Genomic_DNA"/>
</dbReference>
<dbReference type="PANTHER" id="PTHR10642">
    <property type="entry name" value="RIBONUCLEASE H1"/>
    <property type="match status" value="1"/>
</dbReference>
<dbReference type="GeneID" id="37110006"/>
<comment type="similarity">
    <text evidence="2">Belongs to the RNase H family.</text>
</comment>
<dbReference type="PROSITE" id="PS50879">
    <property type="entry name" value="RNASE_H_1"/>
    <property type="match status" value="1"/>
</dbReference>
<feature type="compositionally biased region" description="Low complexity" evidence="8">
    <location>
        <begin position="120"/>
        <end position="131"/>
    </location>
</feature>
<keyword evidence="7" id="KW-0378">Hydrolase</keyword>
<evidence type="ECO:0000256" key="7">
    <source>
        <dbReference type="ARBA" id="ARBA00022801"/>
    </source>
</evidence>
<evidence type="ECO:0000313" key="11">
    <source>
        <dbReference type="Proteomes" id="UP000246702"/>
    </source>
</evidence>
<evidence type="ECO:0000256" key="8">
    <source>
        <dbReference type="SAM" id="MobiDB-lite"/>
    </source>
</evidence>
<evidence type="ECO:0000259" key="9">
    <source>
        <dbReference type="PROSITE" id="PS50879"/>
    </source>
</evidence>
<feature type="domain" description="RNase H type-1" evidence="9">
    <location>
        <begin position="69"/>
        <end position="235"/>
    </location>
</feature>
<evidence type="ECO:0000256" key="5">
    <source>
        <dbReference type="ARBA" id="ARBA00022723"/>
    </source>
</evidence>
<evidence type="ECO:0000256" key="2">
    <source>
        <dbReference type="ARBA" id="ARBA00005300"/>
    </source>
</evidence>
<dbReference type="OrthoDB" id="407198at2759"/>
<name>A0A317XAM0_9EURO</name>
<feature type="region of interest" description="Disordered" evidence="8">
    <location>
        <begin position="108"/>
        <end position="132"/>
    </location>
</feature>
<dbReference type="GO" id="GO:0043137">
    <property type="term" value="P:DNA replication, removal of RNA primer"/>
    <property type="evidence" value="ECO:0007669"/>
    <property type="project" value="TreeGrafter"/>
</dbReference>
<dbReference type="InterPro" id="IPR050092">
    <property type="entry name" value="RNase_H"/>
</dbReference>
<comment type="catalytic activity">
    <reaction evidence="1">
        <text>Endonucleolytic cleavage to 5'-phosphomonoester.</text>
        <dbReference type="EC" id="3.1.26.4"/>
    </reaction>
</comment>
<accession>A0A317XAM0</accession>
<evidence type="ECO:0000256" key="1">
    <source>
        <dbReference type="ARBA" id="ARBA00000077"/>
    </source>
</evidence>
<evidence type="ECO:0000313" key="10">
    <source>
        <dbReference type="EMBL" id="PWY93570.1"/>
    </source>
</evidence>
<dbReference type="GO" id="GO:0046872">
    <property type="term" value="F:metal ion binding"/>
    <property type="evidence" value="ECO:0007669"/>
    <property type="project" value="UniProtKB-KW"/>
</dbReference>
<keyword evidence="5" id="KW-0479">Metal-binding</keyword>
<dbReference type="Pfam" id="PF00075">
    <property type="entry name" value="RNase_H"/>
    <property type="match status" value="1"/>
</dbReference>
<evidence type="ECO:0000256" key="3">
    <source>
        <dbReference type="ARBA" id="ARBA00012180"/>
    </source>
</evidence>
<dbReference type="AlphaFoldDB" id="A0A317XAM0"/>
<dbReference type="InterPro" id="IPR036397">
    <property type="entry name" value="RNaseH_sf"/>
</dbReference>
<dbReference type="InterPro" id="IPR012337">
    <property type="entry name" value="RNaseH-like_sf"/>
</dbReference>
<comment type="caution">
    <text evidence="10">The sequence shown here is derived from an EMBL/GenBank/DDBJ whole genome shotgun (WGS) entry which is preliminary data.</text>
</comment>
<sequence>MGSRQASESAPIPPTGILIAVDEDPKPKITALPKRFASPNSASPRRLFKTKVTYSDGHPGLQRFVGVKDSSQCLAYAAGACFENEKDNKPKAGWSFVFRPRAPFAPRGQRSGGISGHLETTGPTGATRTPTSQRAQLRAVIAALRYLNMHGNSFKSVVIATDSPYVVNNATRILPTWLSNGWRNHLGHSVSNRDLWQNLVEVVDSWAKKQKEVYLWRIPRRWNLEADELARLAAASRPVPVDFGELIGRW</sequence>
<dbReference type="CDD" id="cd13934">
    <property type="entry name" value="RNase_H_Dikarya_like"/>
    <property type="match status" value="1"/>
</dbReference>
<keyword evidence="4" id="KW-0540">Nuclease</keyword>
<protein>
    <recommendedName>
        <fullName evidence="3">ribonuclease H</fullName>
        <ecNumber evidence="3">3.1.26.4</ecNumber>
    </recommendedName>
</protein>
<dbReference type="Gene3D" id="3.30.420.10">
    <property type="entry name" value="Ribonuclease H-like superfamily/Ribonuclease H"/>
    <property type="match status" value="1"/>
</dbReference>
<dbReference type="RefSeq" id="XP_025470331.1">
    <property type="nucleotide sequence ID" value="XM_025607863.1"/>
</dbReference>
<dbReference type="GO" id="GO:0004523">
    <property type="term" value="F:RNA-DNA hybrid ribonuclease activity"/>
    <property type="evidence" value="ECO:0007669"/>
    <property type="project" value="UniProtKB-EC"/>
</dbReference>
<organism evidence="10 11">
    <name type="scientific">Aspergillus sclerotioniger CBS 115572</name>
    <dbReference type="NCBI Taxonomy" id="1450535"/>
    <lineage>
        <taxon>Eukaryota</taxon>
        <taxon>Fungi</taxon>
        <taxon>Dikarya</taxon>
        <taxon>Ascomycota</taxon>
        <taxon>Pezizomycotina</taxon>
        <taxon>Eurotiomycetes</taxon>
        <taxon>Eurotiomycetidae</taxon>
        <taxon>Eurotiales</taxon>
        <taxon>Aspergillaceae</taxon>
        <taxon>Aspergillus</taxon>
        <taxon>Aspergillus subgen. Circumdati</taxon>
    </lineage>
</organism>
<dbReference type="InterPro" id="IPR002156">
    <property type="entry name" value="RNaseH_domain"/>
</dbReference>
<dbReference type="Proteomes" id="UP000246702">
    <property type="component" value="Unassembled WGS sequence"/>
</dbReference>
<evidence type="ECO:0000256" key="6">
    <source>
        <dbReference type="ARBA" id="ARBA00022759"/>
    </source>
</evidence>
<keyword evidence="11" id="KW-1185">Reference proteome</keyword>
<keyword evidence="6" id="KW-0255">Endonuclease</keyword>
<evidence type="ECO:0000256" key="4">
    <source>
        <dbReference type="ARBA" id="ARBA00022722"/>
    </source>
</evidence>
<gene>
    <name evidence="10" type="ORF">BO94DRAFT_459915</name>
</gene>